<dbReference type="PANTHER" id="PTHR45934">
    <property type="entry name" value="FAD/NAD(P)-BINDING OXIDOREDUCTASE FAMILY PROTEIN"/>
    <property type="match status" value="1"/>
</dbReference>
<evidence type="ECO:0000256" key="3">
    <source>
        <dbReference type="ARBA" id="ARBA00024018"/>
    </source>
</evidence>
<evidence type="ECO:0000259" key="4">
    <source>
        <dbReference type="Pfam" id="PF01494"/>
    </source>
</evidence>
<reference evidence="5 6" key="1">
    <citation type="journal article" date="2022" name="Nat. Plants">
        <title>Genomes of leafy and leafless Platanthera orchids illuminate the evolution of mycoheterotrophy.</title>
        <authorList>
            <person name="Li M.H."/>
            <person name="Liu K.W."/>
            <person name="Li Z."/>
            <person name="Lu H.C."/>
            <person name="Ye Q.L."/>
            <person name="Zhang D."/>
            <person name="Wang J.Y."/>
            <person name="Li Y.F."/>
            <person name="Zhong Z.M."/>
            <person name="Liu X."/>
            <person name="Yu X."/>
            <person name="Liu D.K."/>
            <person name="Tu X.D."/>
            <person name="Liu B."/>
            <person name="Hao Y."/>
            <person name="Liao X.Y."/>
            <person name="Jiang Y.T."/>
            <person name="Sun W.H."/>
            <person name="Chen J."/>
            <person name="Chen Y.Q."/>
            <person name="Ai Y."/>
            <person name="Zhai J.W."/>
            <person name="Wu S.S."/>
            <person name="Zhou Z."/>
            <person name="Hsiao Y.Y."/>
            <person name="Wu W.L."/>
            <person name="Chen Y.Y."/>
            <person name="Lin Y.F."/>
            <person name="Hsu J.L."/>
            <person name="Li C.Y."/>
            <person name="Wang Z.W."/>
            <person name="Zhao X."/>
            <person name="Zhong W.Y."/>
            <person name="Ma X.K."/>
            <person name="Ma L."/>
            <person name="Huang J."/>
            <person name="Chen G.Z."/>
            <person name="Huang M.Z."/>
            <person name="Huang L."/>
            <person name="Peng D.H."/>
            <person name="Luo Y.B."/>
            <person name="Zou S.Q."/>
            <person name="Chen S.P."/>
            <person name="Lan S."/>
            <person name="Tsai W.C."/>
            <person name="Van de Peer Y."/>
            <person name="Liu Z.J."/>
        </authorList>
    </citation>
    <scope>NUCLEOTIDE SEQUENCE [LARGE SCALE GENOMIC DNA]</scope>
    <source>
        <strain evidence="5">Lor287</strain>
    </source>
</reference>
<sequence>MEATEEVVIIGAGISGLATALGLHRKGIASVILESSESLRASGFALTVWANAWRALDALGVADSLRQTHHRLQRIVATSASSGAKTAELPFPGQGKQGDLEVRCLRRSLLLEALAKELPPGAIRYSSQVVGIEDDGFWKLLHLGNGSTIKTKVLLGCDGVNSVVAKWLGLSKPCFAGRSAARGFALFPQGHDFKPEFLQFSGEAIRMGFLPCDDKNVYWFFTWTPTDQDEEAEHDSVKMRQLILSKMNKLKLPRKVIEVIEKSEMSGVVASPLRYRWPFDILTGNISKGNVSVAGDSLHPMTPDLGQGGCSALEDAIVLSRSLGEALQEGKLGNATEEEEYASIKKGLEKYAKERRWRSFDLVATAYAVGYMQQSEGVIMSFLRDKCFPGILARTLIKRAGFDCGMI</sequence>
<evidence type="ECO:0000313" key="5">
    <source>
        <dbReference type="EMBL" id="KAK8916089.1"/>
    </source>
</evidence>
<dbReference type="PANTHER" id="PTHR45934:SF28">
    <property type="entry name" value="OS03G0153100 PROTEIN"/>
    <property type="match status" value="1"/>
</dbReference>
<dbReference type="InterPro" id="IPR002938">
    <property type="entry name" value="FAD-bd"/>
</dbReference>
<dbReference type="InterPro" id="IPR044560">
    <property type="entry name" value="MOase"/>
</dbReference>
<comment type="similarity">
    <text evidence="3">Belongs to the 3-hydroxybenzoate 6-hydroxylase family.</text>
</comment>
<dbReference type="SUPFAM" id="SSF51905">
    <property type="entry name" value="FAD/NAD(P)-binding domain"/>
    <property type="match status" value="1"/>
</dbReference>
<dbReference type="Gene3D" id="3.50.50.60">
    <property type="entry name" value="FAD/NAD(P)-binding domain"/>
    <property type="match status" value="1"/>
</dbReference>
<dbReference type="PRINTS" id="PR00420">
    <property type="entry name" value="RNGMNOXGNASE"/>
</dbReference>
<name>A0AAP0AUW2_9ASPA</name>
<dbReference type="InterPro" id="IPR036188">
    <property type="entry name" value="FAD/NAD-bd_sf"/>
</dbReference>
<evidence type="ECO:0000256" key="2">
    <source>
        <dbReference type="ARBA" id="ARBA00023033"/>
    </source>
</evidence>
<dbReference type="GO" id="GO:0004497">
    <property type="term" value="F:monooxygenase activity"/>
    <property type="evidence" value="ECO:0007669"/>
    <property type="project" value="UniProtKB-KW"/>
</dbReference>
<organism evidence="5 6">
    <name type="scientific">Platanthera zijinensis</name>
    <dbReference type="NCBI Taxonomy" id="2320716"/>
    <lineage>
        <taxon>Eukaryota</taxon>
        <taxon>Viridiplantae</taxon>
        <taxon>Streptophyta</taxon>
        <taxon>Embryophyta</taxon>
        <taxon>Tracheophyta</taxon>
        <taxon>Spermatophyta</taxon>
        <taxon>Magnoliopsida</taxon>
        <taxon>Liliopsida</taxon>
        <taxon>Asparagales</taxon>
        <taxon>Orchidaceae</taxon>
        <taxon>Orchidoideae</taxon>
        <taxon>Orchideae</taxon>
        <taxon>Orchidinae</taxon>
        <taxon>Platanthera</taxon>
    </lineage>
</organism>
<dbReference type="Proteomes" id="UP001418222">
    <property type="component" value="Unassembled WGS sequence"/>
</dbReference>
<comment type="caution">
    <text evidence="5">The sequence shown here is derived from an EMBL/GenBank/DDBJ whole genome shotgun (WGS) entry which is preliminary data.</text>
</comment>
<dbReference type="EMBL" id="JBBWWQ010000020">
    <property type="protein sequence ID" value="KAK8916089.1"/>
    <property type="molecule type" value="Genomic_DNA"/>
</dbReference>
<protein>
    <recommendedName>
        <fullName evidence="4">FAD-binding domain-containing protein</fullName>
    </recommendedName>
</protein>
<keyword evidence="1" id="KW-0560">Oxidoreductase</keyword>
<evidence type="ECO:0000256" key="1">
    <source>
        <dbReference type="ARBA" id="ARBA00023002"/>
    </source>
</evidence>
<dbReference type="AlphaFoldDB" id="A0AAP0AUW2"/>
<gene>
    <name evidence="5" type="ORF">KSP39_PZI022869</name>
</gene>
<feature type="domain" description="FAD-binding" evidence="4">
    <location>
        <begin position="6"/>
        <end position="329"/>
    </location>
</feature>
<dbReference type="GO" id="GO:0071949">
    <property type="term" value="F:FAD binding"/>
    <property type="evidence" value="ECO:0007669"/>
    <property type="project" value="InterPro"/>
</dbReference>
<evidence type="ECO:0000313" key="6">
    <source>
        <dbReference type="Proteomes" id="UP001418222"/>
    </source>
</evidence>
<keyword evidence="2" id="KW-0503">Monooxygenase</keyword>
<accession>A0AAP0AUW2</accession>
<keyword evidence="6" id="KW-1185">Reference proteome</keyword>
<dbReference type="Pfam" id="PF01494">
    <property type="entry name" value="FAD_binding_3"/>
    <property type="match status" value="1"/>
</dbReference>
<proteinExistence type="inferred from homology"/>